<dbReference type="AlphaFoldDB" id="A2F6S9"/>
<dbReference type="InParanoid" id="A2F6S9"/>
<evidence type="ECO:0008006" key="3">
    <source>
        <dbReference type="Google" id="ProtNLM"/>
    </source>
</evidence>
<keyword evidence="2" id="KW-1185">Reference proteome</keyword>
<reference evidence="1" key="2">
    <citation type="journal article" date="2007" name="Science">
        <title>Draft genome sequence of the sexually transmitted pathogen Trichomonas vaginalis.</title>
        <authorList>
            <person name="Carlton J.M."/>
            <person name="Hirt R.P."/>
            <person name="Silva J.C."/>
            <person name="Delcher A.L."/>
            <person name="Schatz M."/>
            <person name="Zhao Q."/>
            <person name="Wortman J.R."/>
            <person name="Bidwell S.L."/>
            <person name="Alsmark U.C.M."/>
            <person name="Besteiro S."/>
            <person name="Sicheritz-Ponten T."/>
            <person name="Noel C.J."/>
            <person name="Dacks J.B."/>
            <person name="Foster P.G."/>
            <person name="Simillion C."/>
            <person name="Van de Peer Y."/>
            <person name="Miranda-Saavedra D."/>
            <person name="Barton G.J."/>
            <person name="Westrop G.D."/>
            <person name="Mueller S."/>
            <person name="Dessi D."/>
            <person name="Fiori P.L."/>
            <person name="Ren Q."/>
            <person name="Paulsen I."/>
            <person name="Zhang H."/>
            <person name="Bastida-Corcuera F.D."/>
            <person name="Simoes-Barbosa A."/>
            <person name="Brown M.T."/>
            <person name="Hayes R.D."/>
            <person name="Mukherjee M."/>
            <person name="Okumura C.Y."/>
            <person name="Schneider R."/>
            <person name="Smith A.J."/>
            <person name="Vanacova S."/>
            <person name="Villalvazo M."/>
            <person name="Haas B.J."/>
            <person name="Pertea M."/>
            <person name="Feldblyum T.V."/>
            <person name="Utterback T.R."/>
            <person name="Shu C.L."/>
            <person name="Osoegawa K."/>
            <person name="de Jong P.J."/>
            <person name="Hrdy I."/>
            <person name="Horvathova L."/>
            <person name="Zubacova Z."/>
            <person name="Dolezal P."/>
            <person name="Malik S.B."/>
            <person name="Logsdon J.M. Jr."/>
            <person name="Henze K."/>
            <person name="Gupta A."/>
            <person name="Wang C.C."/>
            <person name="Dunne R.L."/>
            <person name="Upcroft J.A."/>
            <person name="Upcroft P."/>
            <person name="White O."/>
            <person name="Salzberg S.L."/>
            <person name="Tang P."/>
            <person name="Chiu C.-H."/>
            <person name="Lee Y.-S."/>
            <person name="Embley T.M."/>
            <person name="Coombs G.H."/>
            <person name="Mottram J.C."/>
            <person name="Tachezy J."/>
            <person name="Fraser-Liggett C.M."/>
            <person name="Johnson P.J."/>
        </authorList>
    </citation>
    <scope>NUCLEOTIDE SEQUENCE [LARGE SCALE GENOMIC DNA]</scope>
    <source>
        <strain evidence="1">G3</strain>
    </source>
</reference>
<dbReference type="SUPFAM" id="SSF48452">
    <property type="entry name" value="TPR-like"/>
    <property type="match status" value="1"/>
</dbReference>
<gene>
    <name evidence="1" type="ORF">TVAG_043150</name>
</gene>
<name>A2F6S9_TRIV3</name>
<dbReference type="RefSeq" id="XP_001312337.1">
    <property type="nucleotide sequence ID" value="XM_001312336.1"/>
</dbReference>
<accession>A2F6S9</accession>
<dbReference type="EMBL" id="DS113639">
    <property type="protein sequence ID" value="EAX99407.1"/>
    <property type="molecule type" value="Genomic_DNA"/>
</dbReference>
<protein>
    <recommendedName>
        <fullName evidence="3">TPR Domain containing protein</fullName>
    </recommendedName>
</protein>
<evidence type="ECO:0000313" key="1">
    <source>
        <dbReference type="EMBL" id="EAX99407.1"/>
    </source>
</evidence>
<sequence>MPVFIREVKFLPDFARVVRGRVNEMVKLVPTAKKDLNPNKKISGWKSKAETALNKARDYMRSRKFVDGIKALTEAKELYDSSIFPSTRWDKTEIPFAIFSNRAQCAAQLQMWNLARIDIRCALSINPKIPHLYKLLPFVAENFNCPKMKARFTKLAEEAAQEHVDSWWQAMSAKVVGYLSLRALVGERIGLSEVIIEEEASHGIQDMWTPISFPLDYPLLPWQKPEDLELEIK</sequence>
<dbReference type="Gene3D" id="1.25.40.10">
    <property type="entry name" value="Tetratricopeptide repeat domain"/>
    <property type="match status" value="1"/>
</dbReference>
<dbReference type="InterPro" id="IPR011990">
    <property type="entry name" value="TPR-like_helical_dom_sf"/>
</dbReference>
<dbReference type="SMR" id="A2F6S9"/>
<dbReference type="Proteomes" id="UP000001542">
    <property type="component" value="Unassembled WGS sequence"/>
</dbReference>
<evidence type="ECO:0000313" key="2">
    <source>
        <dbReference type="Proteomes" id="UP000001542"/>
    </source>
</evidence>
<dbReference type="VEuPathDB" id="TrichDB:TVAG_043150"/>
<dbReference type="VEuPathDB" id="TrichDB:TVAGG3_0701440"/>
<dbReference type="KEGG" id="tva:4757213"/>
<reference evidence="1" key="1">
    <citation type="submission" date="2006-10" db="EMBL/GenBank/DDBJ databases">
        <authorList>
            <person name="Amadeo P."/>
            <person name="Zhao Q."/>
            <person name="Wortman J."/>
            <person name="Fraser-Liggett C."/>
            <person name="Carlton J."/>
        </authorList>
    </citation>
    <scope>NUCLEOTIDE SEQUENCE</scope>
    <source>
        <strain evidence="1">G3</strain>
    </source>
</reference>
<proteinExistence type="predicted"/>
<organism evidence="1 2">
    <name type="scientific">Trichomonas vaginalis (strain ATCC PRA-98 / G3)</name>
    <dbReference type="NCBI Taxonomy" id="412133"/>
    <lineage>
        <taxon>Eukaryota</taxon>
        <taxon>Metamonada</taxon>
        <taxon>Parabasalia</taxon>
        <taxon>Trichomonadida</taxon>
        <taxon>Trichomonadidae</taxon>
        <taxon>Trichomonas</taxon>
    </lineage>
</organism>